<dbReference type="EMBL" id="FONN01000003">
    <property type="protein sequence ID" value="SFE52492.1"/>
    <property type="molecule type" value="Genomic_DNA"/>
</dbReference>
<organism evidence="3 4">
    <name type="scientific">Paenibacillus algorifonticola</name>
    <dbReference type="NCBI Taxonomy" id="684063"/>
    <lineage>
        <taxon>Bacteria</taxon>
        <taxon>Bacillati</taxon>
        <taxon>Bacillota</taxon>
        <taxon>Bacilli</taxon>
        <taxon>Bacillales</taxon>
        <taxon>Paenibacillaceae</taxon>
        <taxon>Paenibacillus</taxon>
    </lineage>
</organism>
<dbReference type="Proteomes" id="UP000183410">
    <property type="component" value="Unassembled WGS sequence"/>
</dbReference>
<feature type="transmembrane region" description="Helical" evidence="1">
    <location>
        <begin position="25"/>
        <end position="58"/>
    </location>
</feature>
<keyword evidence="1" id="KW-0472">Membrane</keyword>
<evidence type="ECO:0000259" key="2">
    <source>
        <dbReference type="Pfam" id="PF13828"/>
    </source>
</evidence>
<evidence type="ECO:0000313" key="3">
    <source>
        <dbReference type="EMBL" id="SFE52492.1"/>
    </source>
</evidence>
<evidence type="ECO:0000256" key="1">
    <source>
        <dbReference type="SAM" id="Phobius"/>
    </source>
</evidence>
<proteinExistence type="predicted"/>
<reference evidence="4" key="1">
    <citation type="submission" date="2016-10" db="EMBL/GenBank/DDBJ databases">
        <authorList>
            <person name="Varghese N."/>
            <person name="Submissions S."/>
        </authorList>
    </citation>
    <scope>NUCLEOTIDE SEQUENCE [LARGE SCALE GENOMIC DNA]</scope>
    <source>
        <strain evidence="4">CGMCC 1.10223</strain>
    </source>
</reference>
<feature type="transmembrane region" description="Helical" evidence="1">
    <location>
        <begin position="70"/>
        <end position="100"/>
    </location>
</feature>
<keyword evidence="1" id="KW-0812">Transmembrane</keyword>
<keyword evidence="1" id="KW-1133">Transmembrane helix</keyword>
<name>A0A1I2B8F8_9BACL</name>
<dbReference type="AlphaFoldDB" id="A0A1I2B8F8"/>
<dbReference type="InterPro" id="IPR025241">
    <property type="entry name" value="DUF4190"/>
</dbReference>
<dbReference type="Pfam" id="PF13828">
    <property type="entry name" value="DUF4190"/>
    <property type="match status" value="1"/>
</dbReference>
<feature type="domain" description="DUF4190" evidence="2">
    <location>
        <begin position="27"/>
        <end position="89"/>
    </location>
</feature>
<dbReference type="OrthoDB" id="1955244at2"/>
<sequence length="126" mass="13694">MNDYNNGHNYQNNAPFQPPVQKTNGAAIAALVCGITSFIPFIGVLLGIVAVVMGIVSLNQIPKTREQGRGMAIAGLICGAISLFLSLLLFLLFIIGMLSYEDSMYNYGWNESYYNASIQLVNALNL</sequence>
<dbReference type="RefSeq" id="WP_046228706.1">
    <property type="nucleotide sequence ID" value="NZ_FONN01000003.1"/>
</dbReference>
<gene>
    <name evidence="3" type="ORF">SAMN04487969_103210</name>
</gene>
<accession>A0A1I2B8F8</accession>
<protein>
    <recommendedName>
        <fullName evidence="2">DUF4190 domain-containing protein</fullName>
    </recommendedName>
</protein>
<evidence type="ECO:0000313" key="4">
    <source>
        <dbReference type="Proteomes" id="UP000183410"/>
    </source>
</evidence>
<keyword evidence="4" id="KW-1185">Reference proteome</keyword>